<sequence length="514" mass="56505">MKGALEEEKDCSDSNTLKLSLFHSGIVDELLYETPFEQPPHAATMDTVADAATHPFALSQVGTAPLTTLCGLFSSDKTWVNECLSSVVWGTSVPNLKSNVDSHLAPPLVAPVRGATGSCNTEAAPSYWTETGAQAPSHAFTGTTQDAGLCSSFPQYVSPSSRKPRSIEQLMAQLTTDTDDAAATRDDSHLTVILKQPDVKATSFDWPSVEGQRKDFLEELLAKGRTLNRRDCSSGTCSNASLLDCGRRPCCKPPLAVGCSPLSSPRESGPAVESFVTASNGGGRSTAVPAWLEGTVMDSPRTARSSDYQSGHSYHLCQDPTYEFVLNRSTLSGFYRNSFHGRCVGGMIDDSCLTALKSAEEWPPRTKGDVSRLLRRLQAEELLQHLVVVSFSRKHSEDVLRLFESWKRKRITPPDVQFGLYYWYTMKWRSERLCLKHNGCGPAAEESRGCVYALRGPHRKCRYPHKCLFCGAGDHGWVEEDRCSRYLSLQEEMKRLGVTNDAASVLLNAIKCEK</sequence>
<reference evidence="1 2" key="1">
    <citation type="submission" date="2013-07" db="EMBL/GenBank/DDBJ databases">
        <authorList>
            <person name="Stoco P.H."/>
            <person name="Wagner G."/>
            <person name="Gerber A."/>
            <person name="Zaha A."/>
            <person name="Thompson C."/>
            <person name="Bartholomeu D.C."/>
            <person name="Luckemeyer D.D."/>
            <person name="Bahia D."/>
            <person name="Loreto E."/>
            <person name="Prestes E.B."/>
            <person name="Lima F.M."/>
            <person name="Rodrigues-Luiz G."/>
            <person name="Vallejo G.A."/>
            <person name="Filho J.F."/>
            <person name="Monteiro K.M."/>
            <person name="Tyler K.M."/>
            <person name="de Almeida L.G."/>
            <person name="Ortiz M.F."/>
            <person name="Siervo M.A."/>
            <person name="de Moraes M.H."/>
            <person name="Cunha O.L."/>
            <person name="Mendonca-Neto R."/>
            <person name="Silva R."/>
            <person name="Teixeira S.M."/>
            <person name="Murta S.M."/>
            <person name="Sincero T.C."/>
            <person name="Mendes T.A."/>
            <person name="Urmenyi T.P."/>
            <person name="Silva V.G."/>
            <person name="da Rocha W.D."/>
            <person name="Andersson B."/>
            <person name="Romanha A.J."/>
            <person name="Steindel M."/>
            <person name="de Vasconcelos A.T."/>
            <person name="Grisard E.C."/>
        </authorList>
    </citation>
    <scope>NUCLEOTIDE SEQUENCE [LARGE SCALE GENOMIC DNA]</scope>
    <source>
        <strain evidence="1 2">SC58</strain>
    </source>
</reference>
<organism evidence="1 2">
    <name type="scientific">Trypanosoma rangeli SC58</name>
    <dbReference type="NCBI Taxonomy" id="429131"/>
    <lineage>
        <taxon>Eukaryota</taxon>
        <taxon>Discoba</taxon>
        <taxon>Euglenozoa</taxon>
        <taxon>Kinetoplastea</taxon>
        <taxon>Metakinetoplastina</taxon>
        <taxon>Trypanosomatida</taxon>
        <taxon>Trypanosomatidae</taxon>
        <taxon>Trypanosoma</taxon>
        <taxon>Herpetosoma</taxon>
    </lineage>
</organism>
<name>A0A061JAM0_TRYRA</name>
<evidence type="ECO:0000313" key="2">
    <source>
        <dbReference type="Proteomes" id="UP000031737"/>
    </source>
</evidence>
<dbReference type="OrthoDB" id="238616at2759"/>
<protein>
    <submittedName>
        <fullName evidence="1">Uncharacterized protein</fullName>
    </submittedName>
</protein>
<accession>A0A061JAM0</accession>
<keyword evidence="2" id="KW-1185">Reference proteome</keyword>
<proteinExistence type="predicted"/>
<dbReference type="VEuPathDB" id="TriTrypDB:TRSC58_01138"/>
<dbReference type="AlphaFoldDB" id="A0A061JAM0"/>
<comment type="caution">
    <text evidence="1">The sequence shown here is derived from an EMBL/GenBank/DDBJ whole genome shotgun (WGS) entry which is preliminary data.</text>
</comment>
<dbReference type="EMBL" id="AUPL01001138">
    <property type="protein sequence ID" value="ESL11121.1"/>
    <property type="molecule type" value="Genomic_DNA"/>
</dbReference>
<evidence type="ECO:0000313" key="1">
    <source>
        <dbReference type="EMBL" id="ESL11121.1"/>
    </source>
</evidence>
<dbReference type="Proteomes" id="UP000031737">
    <property type="component" value="Unassembled WGS sequence"/>
</dbReference>
<gene>
    <name evidence="1" type="ORF">TRSC58_01138</name>
</gene>